<dbReference type="InterPro" id="IPR004046">
    <property type="entry name" value="GST_C"/>
</dbReference>
<dbReference type="Gene3D" id="3.40.30.10">
    <property type="entry name" value="Glutaredoxin"/>
    <property type="match status" value="1"/>
</dbReference>
<feature type="domain" description="GST N-terminal" evidence="7">
    <location>
        <begin position="2"/>
        <end position="78"/>
    </location>
</feature>
<gene>
    <name evidence="9" type="ORF">HG535_0H00510</name>
</gene>
<dbReference type="Pfam" id="PF00647">
    <property type="entry name" value="EF1G"/>
    <property type="match status" value="1"/>
</dbReference>
<reference evidence="9 10" key="1">
    <citation type="submission" date="2020-07" db="EMBL/GenBank/DDBJ databases">
        <title>The yeast mating-type switching endonuclease HO is a domesticated member of an unorthodox homing genetic element family.</title>
        <authorList>
            <person name="Coughlan A.Y."/>
            <person name="Lombardi L."/>
            <person name="Braun-Galleani S."/>
            <person name="Martos A.R."/>
            <person name="Galeote V."/>
            <person name="Bigey F."/>
            <person name="Dequin S."/>
            <person name="Byrne K.P."/>
            <person name="Wolfe K.H."/>
        </authorList>
    </citation>
    <scope>NUCLEOTIDE SEQUENCE [LARGE SCALE GENOMIC DNA]</scope>
    <source>
        <strain evidence="9 10">NRRL Y-6702</strain>
    </source>
</reference>
<dbReference type="GO" id="GO:0005634">
    <property type="term" value="C:nucleus"/>
    <property type="evidence" value="ECO:0007669"/>
    <property type="project" value="TreeGrafter"/>
</dbReference>
<evidence type="ECO:0000256" key="2">
    <source>
        <dbReference type="ARBA" id="ARBA00022768"/>
    </source>
</evidence>
<dbReference type="SFLD" id="SFLDS00019">
    <property type="entry name" value="Glutathione_Transferase_(cytos"/>
    <property type="match status" value="1"/>
</dbReference>
<evidence type="ECO:0000259" key="6">
    <source>
        <dbReference type="PROSITE" id="PS50040"/>
    </source>
</evidence>
<dbReference type="EMBL" id="CP058611">
    <property type="protein sequence ID" value="QLG74726.1"/>
    <property type="molecule type" value="Genomic_DNA"/>
</dbReference>
<dbReference type="RefSeq" id="XP_037146451.1">
    <property type="nucleotide sequence ID" value="XM_037290556.1"/>
</dbReference>
<dbReference type="PANTHER" id="PTHR43986">
    <property type="entry name" value="ELONGATION FACTOR 1-GAMMA"/>
    <property type="match status" value="1"/>
</dbReference>
<dbReference type="SUPFAM" id="SSF89942">
    <property type="entry name" value="eEF1-gamma domain"/>
    <property type="match status" value="1"/>
</dbReference>
<keyword evidence="10" id="KW-1185">Reference proteome</keyword>
<dbReference type="GeneID" id="59238528"/>
<dbReference type="FunFam" id="3.30.70.1010:FF:000001">
    <property type="entry name" value="Elongation factor 1-gamma 1"/>
    <property type="match status" value="1"/>
</dbReference>
<evidence type="ECO:0000313" key="9">
    <source>
        <dbReference type="EMBL" id="QLG74726.1"/>
    </source>
</evidence>
<dbReference type="SUPFAM" id="SSF52833">
    <property type="entry name" value="Thioredoxin-like"/>
    <property type="match status" value="1"/>
</dbReference>
<dbReference type="PANTHER" id="PTHR43986:SF1">
    <property type="entry name" value="ELONGATION FACTOR 1-GAMMA"/>
    <property type="match status" value="1"/>
</dbReference>
<dbReference type="Proteomes" id="UP000509704">
    <property type="component" value="Chromosome 8"/>
</dbReference>
<dbReference type="Pfam" id="PF00043">
    <property type="entry name" value="GST_C"/>
    <property type="match status" value="1"/>
</dbReference>
<evidence type="ECO:0000256" key="3">
    <source>
        <dbReference type="ARBA" id="ARBA00022917"/>
    </source>
</evidence>
<dbReference type="InterPro" id="IPR001662">
    <property type="entry name" value="EF1B_G_C"/>
</dbReference>
<evidence type="ECO:0000256" key="4">
    <source>
        <dbReference type="PROSITE-ProRule" id="PRU00519"/>
    </source>
</evidence>
<evidence type="ECO:0000259" key="7">
    <source>
        <dbReference type="PROSITE" id="PS50404"/>
    </source>
</evidence>
<protein>
    <recommendedName>
        <fullName evidence="11">Elongation factor 1-gamma 1</fullName>
    </recommendedName>
</protein>
<keyword evidence="3 4" id="KW-0648">Protein biosynthesis</keyword>
<dbReference type="GO" id="GO:0003746">
    <property type="term" value="F:translation elongation factor activity"/>
    <property type="evidence" value="ECO:0007669"/>
    <property type="project" value="UniProtKB-UniRule"/>
</dbReference>
<evidence type="ECO:0008006" key="11">
    <source>
        <dbReference type="Google" id="ProtNLM"/>
    </source>
</evidence>
<dbReference type="InterPro" id="IPR004045">
    <property type="entry name" value="Glutathione_S-Trfase_N"/>
</dbReference>
<dbReference type="InterPro" id="IPR050802">
    <property type="entry name" value="EF-GSTs"/>
</dbReference>
<dbReference type="PROSITE" id="PS50405">
    <property type="entry name" value="GST_CTER"/>
    <property type="match status" value="1"/>
</dbReference>
<dbReference type="PROSITE" id="PS50404">
    <property type="entry name" value="GST_NTER"/>
    <property type="match status" value="1"/>
</dbReference>
<name>A0A7H9B8N3_ZYGMR</name>
<evidence type="ECO:0000256" key="1">
    <source>
        <dbReference type="ARBA" id="ARBA00004815"/>
    </source>
</evidence>
<accession>A0A7H9B8N3</accession>
<dbReference type="InterPro" id="IPR010987">
    <property type="entry name" value="Glutathione-S-Trfase_C-like"/>
</dbReference>
<dbReference type="CDD" id="cd03181">
    <property type="entry name" value="GST_C_EF1Bgamma_like"/>
    <property type="match status" value="1"/>
</dbReference>
<dbReference type="FunFam" id="3.40.30.10:FF:000142">
    <property type="entry name" value="Elongation factor 1 gamma"/>
    <property type="match status" value="1"/>
</dbReference>
<dbReference type="InterPro" id="IPR040079">
    <property type="entry name" value="Glutathione_S-Trfase"/>
</dbReference>
<feature type="domain" description="EF-1-gamma C-terminal" evidence="6">
    <location>
        <begin position="252"/>
        <end position="413"/>
    </location>
</feature>
<evidence type="ECO:0000259" key="8">
    <source>
        <dbReference type="PROSITE" id="PS50405"/>
    </source>
</evidence>
<feature type="region of interest" description="Disordered" evidence="5">
    <location>
        <begin position="213"/>
        <end position="255"/>
    </location>
</feature>
<dbReference type="InterPro" id="IPR036433">
    <property type="entry name" value="EF1B_G_C_sf"/>
</dbReference>
<organism evidence="9 10">
    <name type="scientific">Zygotorulaspora mrakii</name>
    <name type="common">Zygosaccharomyces mrakii</name>
    <dbReference type="NCBI Taxonomy" id="42260"/>
    <lineage>
        <taxon>Eukaryota</taxon>
        <taxon>Fungi</taxon>
        <taxon>Dikarya</taxon>
        <taxon>Ascomycota</taxon>
        <taxon>Saccharomycotina</taxon>
        <taxon>Saccharomycetes</taxon>
        <taxon>Saccharomycetales</taxon>
        <taxon>Saccharomycetaceae</taxon>
        <taxon>Zygotorulaspora</taxon>
    </lineage>
</organism>
<dbReference type="InterPro" id="IPR036282">
    <property type="entry name" value="Glutathione-S-Trfase_C_sf"/>
</dbReference>
<dbReference type="GO" id="GO:0005085">
    <property type="term" value="F:guanyl-nucleotide exchange factor activity"/>
    <property type="evidence" value="ECO:0007669"/>
    <property type="project" value="UniProtKB-ARBA"/>
</dbReference>
<dbReference type="SMART" id="SM01183">
    <property type="entry name" value="EF1G"/>
    <property type="match status" value="1"/>
</dbReference>
<dbReference type="KEGG" id="zmk:HG535_0H00510"/>
<comment type="pathway">
    <text evidence="1">Protein biosynthesis; polypeptide chain elongation.</text>
</comment>
<sequence length="413" mass="47060">MSAGKIYSFPESPRCQILAALCKSLKIDCEFVDIRNAPEAAELFPLGKVPALVGSNGYKLNETVPIIQYLISTETDEATQKELLGKNLKETTEISRWLWVSNGDLAGELCNVIFPLIGKVPYNKKQIETGLEKIEKYAQSFESRLKEFTFLAAESVTIADLIAFASWSFAFLFICGNDFRSKHPYLTRWFYTVKDSKYLKEAFAEYKPTEKMVEPPKKTKAEKPKKAEGAKQAKAEKKPEQNEAPPAEPKKPKHPLELLGKSTFVLDEWKRKYSNDDTRPVALPWFWEHYNPEEYSIWRVDYKYNDELTLTFMSNNLIGGFFNRLSASVKYVFGAMVVFGENNNNGIVGAIMVRGQDHVPAFDVAPDWESYSFTKLDPSKDEDKEFVNNMWAWDKPVVVNGESKEIADGKVLK</sequence>
<dbReference type="Gene3D" id="1.20.1050.10">
    <property type="match status" value="1"/>
</dbReference>
<dbReference type="InterPro" id="IPR036249">
    <property type="entry name" value="Thioredoxin-like_sf"/>
</dbReference>
<evidence type="ECO:0000256" key="5">
    <source>
        <dbReference type="SAM" id="MobiDB-lite"/>
    </source>
</evidence>
<keyword evidence="2 4" id="KW-0251">Elongation factor</keyword>
<dbReference type="Pfam" id="PF13417">
    <property type="entry name" value="GST_N_3"/>
    <property type="match status" value="1"/>
</dbReference>
<feature type="domain" description="GST C-terminal" evidence="8">
    <location>
        <begin position="87"/>
        <end position="219"/>
    </location>
</feature>
<dbReference type="OrthoDB" id="249703at2759"/>
<proteinExistence type="predicted"/>
<dbReference type="FunFam" id="1.20.1050.10:FF:000006">
    <property type="entry name" value="Elongation factor 1 gamma"/>
    <property type="match status" value="1"/>
</dbReference>
<dbReference type="GO" id="GO:0005737">
    <property type="term" value="C:cytoplasm"/>
    <property type="evidence" value="ECO:0007669"/>
    <property type="project" value="TreeGrafter"/>
</dbReference>
<dbReference type="Gene3D" id="3.30.70.1010">
    <property type="entry name" value="Translation elongation factor EF1B, gamma chain, conserved domain"/>
    <property type="match status" value="1"/>
</dbReference>
<dbReference type="AlphaFoldDB" id="A0A7H9B8N3"/>
<dbReference type="SUPFAM" id="SSF47616">
    <property type="entry name" value="GST C-terminal domain-like"/>
    <property type="match status" value="1"/>
</dbReference>
<feature type="compositionally biased region" description="Basic and acidic residues" evidence="5">
    <location>
        <begin position="213"/>
        <end position="241"/>
    </location>
</feature>
<dbReference type="PROSITE" id="PS50040">
    <property type="entry name" value="EF1G_C"/>
    <property type="match status" value="1"/>
</dbReference>
<evidence type="ECO:0000313" key="10">
    <source>
        <dbReference type="Proteomes" id="UP000509704"/>
    </source>
</evidence>